<gene>
    <name evidence="2" type="ORF">G2W53_038633</name>
</gene>
<dbReference type="Proteomes" id="UP000634136">
    <property type="component" value="Unassembled WGS sequence"/>
</dbReference>
<keyword evidence="3" id="KW-1185">Reference proteome</keyword>
<proteinExistence type="predicted"/>
<protein>
    <submittedName>
        <fullName evidence="2">Uncharacterized protein</fullName>
    </submittedName>
</protein>
<organism evidence="2 3">
    <name type="scientific">Senna tora</name>
    <dbReference type="NCBI Taxonomy" id="362788"/>
    <lineage>
        <taxon>Eukaryota</taxon>
        <taxon>Viridiplantae</taxon>
        <taxon>Streptophyta</taxon>
        <taxon>Embryophyta</taxon>
        <taxon>Tracheophyta</taxon>
        <taxon>Spermatophyta</taxon>
        <taxon>Magnoliopsida</taxon>
        <taxon>eudicotyledons</taxon>
        <taxon>Gunneridae</taxon>
        <taxon>Pentapetalae</taxon>
        <taxon>rosids</taxon>
        <taxon>fabids</taxon>
        <taxon>Fabales</taxon>
        <taxon>Fabaceae</taxon>
        <taxon>Caesalpinioideae</taxon>
        <taxon>Cassia clade</taxon>
        <taxon>Senna</taxon>
    </lineage>
</organism>
<feature type="region of interest" description="Disordered" evidence="1">
    <location>
        <begin position="1"/>
        <end position="30"/>
    </location>
</feature>
<evidence type="ECO:0000313" key="2">
    <source>
        <dbReference type="EMBL" id="KAF7806472.1"/>
    </source>
</evidence>
<comment type="caution">
    <text evidence="2">The sequence shown here is derived from an EMBL/GenBank/DDBJ whole genome shotgun (WGS) entry which is preliminary data.</text>
</comment>
<accession>A0A834SME7</accession>
<dbReference type="AlphaFoldDB" id="A0A834SME7"/>
<name>A0A834SME7_9FABA</name>
<evidence type="ECO:0000313" key="3">
    <source>
        <dbReference type="Proteomes" id="UP000634136"/>
    </source>
</evidence>
<evidence type="ECO:0000256" key="1">
    <source>
        <dbReference type="SAM" id="MobiDB-lite"/>
    </source>
</evidence>
<dbReference type="EMBL" id="JAAIUW010000012">
    <property type="protein sequence ID" value="KAF7806472.1"/>
    <property type="molecule type" value="Genomic_DNA"/>
</dbReference>
<reference evidence="2" key="1">
    <citation type="submission" date="2020-09" db="EMBL/GenBank/DDBJ databases">
        <title>Genome-Enabled Discovery of Anthraquinone Biosynthesis in Senna tora.</title>
        <authorList>
            <person name="Kang S.-H."/>
            <person name="Pandey R.P."/>
            <person name="Lee C.-M."/>
            <person name="Sim J.-S."/>
            <person name="Jeong J.-T."/>
            <person name="Choi B.-S."/>
            <person name="Jung M."/>
            <person name="Ginzburg D."/>
            <person name="Zhao K."/>
            <person name="Won S.Y."/>
            <person name="Oh T.-J."/>
            <person name="Yu Y."/>
            <person name="Kim N.-H."/>
            <person name="Lee O.R."/>
            <person name="Lee T.-H."/>
            <person name="Bashyal P."/>
            <person name="Kim T.-S."/>
            <person name="Lee W.-H."/>
            <person name="Kawkins C."/>
            <person name="Kim C.-K."/>
            <person name="Kim J.S."/>
            <person name="Ahn B.O."/>
            <person name="Rhee S.Y."/>
            <person name="Sohng J.K."/>
        </authorList>
    </citation>
    <scope>NUCLEOTIDE SEQUENCE</scope>
    <source>
        <tissue evidence="2">Leaf</tissue>
    </source>
</reference>
<sequence>MGQSHRGRGMSWTGYMGSPYDGFGKGERPK</sequence>